<evidence type="ECO:0008006" key="3">
    <source>
        <dbReference type="Google" id="ProtNLM"/>
    </source>
</evidence>
<dbReference type="KEGG" id="rru:Rru_A2136"/>
<dbReference type="AlphaFoldDB" id="Q2RSF9"/>
<organism evidence="1 2">
    <name type="scientific">Rhodospirillum rubrum (strain ATCC 11170 / ATH 1.1.1 / DSM 467 / LMG 4362 / NCIMB 8255 / S1)</name>
    <dbReference type="NCBI Taxonomy" id="269796"/>
    <lineage>
        <taxon>Bacteria</taxon>
        <taxon>Pseudomonadati</taxon>
        <taxon>Pseudomonadota</taxon>
        <taxon>Alphaproteobacteria</taxon>
        <taxon>Rhodospirillales</taxon>
        <taxon>Rhodospirillaceae</taxon>
        <taxon>Rhodospirillum</taxon>
    </lineage>
</organism>
<dbReference type="Pfam" id="PF11351">
    <property type="entry name" value="GTA_holin_3TM"/>
    <property type="match status" value="1"/>
</dbReference>
<dbReference type="HOGENOM" id="CLU_116699_0_0_5"/>
<dbReference type="EMBL" id="CP000230">
    <property type="protein sequence ID" value="ABC22936.1"/>
    <property type="molecule type" value="Genomic_DNA"/>
</dbReference>
<dbReference type="Proteomes" id="UP000001929">
    <property type="component" value="Chromosome"/>
</dbReference>
<dbReference type="eggNOG" id="ENOG5030784">
    <property type="taxonomic scope" value="Bacteria"/>
</dbReference>
<protein>
    <recommendedName>
        <fullName evidence="3">Carboxylesterase</fullName>
    </recommendedName>
</protein>
<evidence type="ECO:0000313" key="2">
    <source>
        <dbReference type="Proteomes" id="UP000001929"/>
    </source>
</evidence>
<reference evidence="1 2" key="1">
    <citation type="journal article" date="2011" name="Stand. Genomic Sci.">
        <title>Complete genome sequence of Rhodospirillum rubrum type strain (S1).</title>
        <authorList>
            <person name="Munk A.C."/>
            <person name="Copeland A."/>
            <person name="Lucas S."/>
            <person name="Lapidus A."/>
            <person name="Del Rio T.G."/>
            <person name="Barry K."/>
            <person name="Detter J.C."/>
            <person name="Hammon N."/>
            <person name="Israni S."/>
            <person name="Pitluck S."/>
            <person name="Brettin T."/>
            <person name="Bruce D."/>
            <person name="Han C."/>
            <person name="Tapia R."/>
            <person name="Gilna P."/>
            <person name="Schmutz J."/>
            <person name="Larimer F."/>
            <person name="Land M."/>
            <person name="Kyrpides N.C."/>
            <person name="Mavromatis K."/>
            <person name="Richardson P."/>
            <person name="Rohde M."/>
            <person name="Goker M."/>
            <person name="Klenk H.P."/>
            <person name="Zhang Y."/>
            <person name="Roberts G.P."/>
            <person name="Reslewic S."/>
            <person name="Schwartz D.C."/>
        </authorList>
    </citation>
    <scope>NUCLEOTIDE SEQUENCE [LARGE SCALE GENOMIC DNA]</scope>
    <source>
        <strain evidence="2">ATCC 11170 / ATH 1.1.1 / DSM 467 / LMG 4362 / NCIMB 8255 / S1</strain>
    </source>
</reference>
<dbReference type="InterPro" id="IPR021497">
    <property type="entry name" value="GTA_holin_3TM"/>
</dbReference>
<gene>
    <name evidence="1" type="ordered locus">Rru_A2136</name>
</gene>
<dbReference type="RefSeq" id="WP_011389985.1">
    <property type="nucleotide sequence ID" value="NC_007643.1"/>
</dbReference>
<sequence>MWDRILGLLGAGGLSAVKALVGRFVADKDAAAAAVHAETLRQLEIYGAESAGRSGATAWDSLVDGLNRLPRPLMAFAVMAMMVWAPLDPIGFAEAMRAYALVPEWLATTLFGVAAFYFTARHFEKRLELGGPPKVPLERVIGDIAAMEAMRPKNNRADKNATALASPTGQSPLDNQSLLDWRRRNGGNIK</sequence>
<dbReference type="EnsemblBacteria" id="ABC22936">
    <property type="protein sequence ID" value="ABC22936"/>
    <property type="gene ID" value="Rru_A2136"/>
</dbReference>
<dbReference type="STRING" id="269796.Rru_A2136"/>
<accession>Q2RSF9</accession>
<proteinExistence type="predicted"/>
<name>Q2RSF9_RHORT</name>
<dbReference type="PATRIC" id="fig|269796.9.peg.2229"/>
<keyword evidence="2" id="KW-1185">Reference proteome</keyword>
<evidence type="ECO:0000313" key="1">
    <source>
        <dbReference type="EMBL" id="ABC22936.1"/>
    </source>
</evidence>